<evidence type="ECO:0000256" key="1">
    <source>
        <dbReference type="ARBA" id="ARBA00004651"/>
    </source>
</evidence>
<evidence type="ECO:0000256" key="9">
    <source>
        <dbReference type="ARBA" id="ARBA00023049"/>
    </source>
</evidence>
<comment type="caution">
    <text evidence="14">The sequence shown here is derived from an EMBL/GenBank/DDBJ whole genome shotgun (WGS) entry which is preliminary data.</text>
</comment>
<dbReference type="InterPro" id="IPR001915">
    <property type="entry name" value="Peptidase_M48"/>
</dbReference>
<dbReference type="GO" id="GO:0005886">
    <property type="term" value="C:plasma membrane"/>
    <property type="evidence" value="ECO:0007669"/>
    <property type="project" value="UniProtKB-SubCell"/>
</dbReference>
<keyword evidence="8 12" id="KW-1133">Transmembrane helix</keyword>
<dbReference type="Proteomes" id="UP000030437">
    <property type="component" value="Unassembled WGS sequence"/>
</dbReference>
<evidence type="ECO:0000256" key="11">
    <source>
        <dbReference type="RuleBase" id="RU003983"/>
    </source>
</evidence>
<dbReference type="EMBL" id="JPVP01000056">
    <property type="protein sequence ID" value="KGR84495.1"/>
    <property type="molecule type" value="Genomic_DNA"/>
</dbReference>
<feature type="domain" description="Peptidase M48" evidence="13">
    <location>
        <begin position="67"/>
        <end position="152"/>
    </location>
</feature>
<keyword evidence="3 11" id="KW-0645">Protease</keyword>
<comment type="cofactor">
    <cofactor evidence="11">
        <name>Zn(2+)</name>
        <dbReference type="ChEBI" id="CHEBI:29105"/>
    </cofactor>
    <text evidence="11">Binds 1 zinc ion per subunit.</text>
</comment>
<dbReference type="STRING" id="1220589.CD32_13025"/>
<organism evidence="14 15">
    <name type="scientific">Lysinibacillus odysseyi 34hs-1 = NBRC 100172</name>
    <dbReference type="NCBI Taxonomy" id="1220589"/>
    <lineage>
        <taxon>Bacteria</taxon>
        <taxon>Bacillati</taxon>
        <taxon>Bacillota</taxon>
        <taxon>Bacilli</taxon>
        <taxon>Bacillales</taxon>
        <taxon>Bacillaceae</taxon>
        <taxon>Lysinibacillus</taxon>
    </lineage>
</organism>
<dbReference type="AlphaFoldDB" id="A0A0A3ILX8"/>
<evidence type="ECO:0000256" key="6">
    <source>
        <dbReference type="ARBA" id="ARBA00022801"/>
    </source>
</evidence>
<keyword evidence="6 11" id="KW-0378">Hydrolase</keyword>
<dbReference type="GO" id="GO:0004222">
    <property type="term" value="F:metalloendopeptidase activity"/>
    <property type="evidence" value="ECO:0007669"/>
    <property type="project" value="InterPro"/>
</dbReference>
<dbReference type="Gene3D" id="3.30.2010.10">
    <property type="entry name" value="Metalloproteases ('zincins'), catalytic domain"/>
    <property type="match status" value="1"/>
</dbReference>
<dbReference type="PANTHER" id="PTHR43221">
    <property type="entry name" value="PROTEASE HTPX"/>
    <property type="match status" value="1"/>
</dbReference>
<sequence>MKNRLVLDSEKVYYGVCLAASFFVYIALFISIIGLFYILLGFLITVVLHGLAIGQIQNNAVKVTRKQFPDIYARAEKISRDMGMRAVPDIYITQEGGILNAFATSFFGRKFVVLYADIVEITKEGYVKELDFVIAHELAHIQRNHITKSLIILPARWMPFLGKAYSRACEFTCDRMAAAYIQNTEAGANALTILAVGKSLCKEVDISEYVRDAKAEGGFYAWASHLLSTHPPLPVRIERLYQFHHEVNKASLKNAELAG</sequence>
<dbReference type="eggNOG" id="COG0501">
    <property type="taxonomic scope" value="Bacteria"/>
</dbReference>
<evidence type="ECO:0000256" key="3">
    <source>
        <dbReference type="ARBA" id="ARBA00022670"/>
    </source>
</evidence>
<comment type="subcellular location">
    <subcellularLocation>
        <location evidence="1">Cell membrane</location>
        <topology evidence="1">Multi-pass membrane protein</topology>
    </subcellularLocation>
</comment>
<gene>
    <name evidence="14" type="ORF">CD32_13025</name>
</gene>
<feature type="transmembrane region" description="Helical" evidence="12">
    <location>
        <begin position="36"/>
        <end position="56"/>
    </location>
</feature>
<feature type="domain" description="Peptidase M48" evidence="13">
    <location>
        <begin position="157"/>
        <end position="240"/>
    </location>
</feature>
<dbReference type="Pfam" id="PF01435">
    <property type="entry name" value="Peptidase_M48"/>
    <property type="match status" value="2"/>
</dbReference>
<keyword evidence="5" id="KW-0479">Metal-binding</keyword>
<keyword evidence="9 11" id="KW-0482">Metalloprotease</keyword>
<evidence type="ECO:0000256" key="12">
    <source>
        <dbReference type="SAM" id="Phobius"/>
    </source>
</evidence>
<evidence type="ECO:0000256" key="8">
    <source>
        <dbReference type="ARBA" id="ARBA00022989"/>
    </source>
</evidence>
<accession>A0A0A3ILX8</accession>
<dbReference type="GO" id="GO:0046872">
    <property type="term" value="F:metal ion binding"/>
    <property type="evidence" value="ECO:0007669"/>
    <property type="project" value="UniProtKB-KW"/>
</dbReference>
<evidence type="ECO:0000313" key="14">
    <source>
        <dbReference type="EMBL" id="KGR84495.1"/>
    </source>
</evidence>
<dbReference type="OrthoDB" id="9810445at2"/>
<reference evidence="14 15" key="1">
    <citation type="submission" date="2014-02" db="EMBL/GenBank/DDBJ databases">
        <title>Draft genome sequence of Lysinibacillus odysseyi NBRC 100172.</title>
        <authorList>
            <person name="Zhang F."/>
            <person name="Wang G."/>
            <person name="Zhang L."/>
        </authorList>
    </citation>
    <scope>NUCLEOTIDE SEQUENCE [LARGE SCALE GENOMIC DNA]</scope>
    <source>
        <strain evidence="14 15">NBRC 100172</strain>
    </source>
</reference>
<evidence type="ECO:0000256" key="2">
    <source>
        <dbReference type="ARBA" id="ARBA00022475"/>
    </source>
</evidence>
<dbReference type="InterPro" id="IPR050083">
    <property type="entry name" value="HtpX_protease"/>
</dbReference>
<keyword evidence="4 12" id="KW-0812">Transmembrane</keyword>
<dbReference type="CDD" id="cd07325">
    <property type="entry name" value="M48_Ste24p_like"/>
    <property type="match status" value="1"/>
</dbReference>
<keyword evidence="15" id="KW-1185">Reference proteome</keyword>
<name>A0A0A3ILX8_9BACI</name>
<keyword evidence="7 11" id="KW-0862">Zinc</keyword>
<evidence type="ECO:0000313" key="15">
    <source>
        <dbReference type="Proteomes" id="UP000030437"/>
    </source>
</evidence>
<evidence type="ECO:0000256" key="10">
    <source>
        <dbReference type="ARBA" id="ARBA00023136"/>
    </source>
</evidence>
<proteinExistence type="inferred from homology"/>
<dbReference type="PANTHER" id="PTHR43221:SF1">
    <property type="entry name" value="PROTEASE HTPX"/>
    <property type="match status" value="1"/>
</dbReference>
<comment type="similarity">
    <text evidence="11">Belongs to the peptidase M48 family.</text>
</comment>
<evidence type="ECO:0000256" key="4">
    <source>
        <dbReference type="ARBA" id="ARBA00022692"/>
    </source>
</evidence>
<dbReference type="RefSeq" id="WP_081977972.1">
    <property type="nucleotide sequence ID" value="NZ_AVCX01000005.1"/>
</dbReference>
<evidence type="ECO:0000256" key="7">
    <source>
        <dbReference type="ARBA" id="ARBA00022833"/>
    </source>
</evidence>
<protein>
    <recommendedName>
        <fullName evidence="13">Peptidase M48 domain-containing protein</fullName>
    </recommendedName>
</protein>
<evidence type="ECO:0000259" key="13">
    <source>
        <dbReference type="Pfam" id="PF01435"/>
    </source>
</evidence>
<keyword evidence="2" id="KW-1003">Cell membrane</keyword>
<feature type="transmembrane region" description="Helical" evidence="12">
    <location>
        <begin position="12"/>
        <end position="30"/>
    </location>
</feature>
<evidence type="ECO:0000256" key="5">
    <source>
        <dbReference type="ARBA" id="ARBA00022723"/>
    </source>
</evidence>
<keyword evidence="10 12" id="KW-0472">Membrane</keyword>
<dbReference type="GO" id="GO:0006508">
    <property type="term" value="P:proteolysis"/>
    <property type="evidence" value="ECO:0007669"/>
    <property type="project" value="UniProtKB-KW"/>
</dbReference>